<gene>
    <name evidence="3" type="ORF">HAHE_27600</name>
</gene>
<proteinExistence type="predicted"/>
<protein>
    <recommendedName>
        <fullName evidence="2">FecR protein domain-containing protein</fullName>
    </recommendedName>
</protein>
<feature type="transmembrane region" description="Helical" evidence="1">
    <location>
        <begin position="84"/>
        <end position="105"/>
    </location>
</feature>
<keyword evidence="1" id="KW-0472">Membrane</keyword>
<dbReference type="Gene3D" id="2.60.120.1440">
    <property type="match status" value="1"/>
</dbReference>
<keyword evidence="4" id="KW-1185">Reference proteome</keyword>
<dbReference type="PANTHER" id="PTHR30273:SF2">
    <property type="entry name" value="PROTEIN FECR"/>
    <property type="match status" value="1"/>
</dbReference>
<accession>A0ABN6H5B4</accession>
<dbReference type="PANTHER" id="PTHR30273">
    <property type="entry name" value="PERIPLASMIC SIGNAL SENSOR AND SIGMA FACTOR ACTIVATOR FECR-RELATED"/>
    <property type="match status" value="1"/>
</dbReference>
<dbReference type="EMBL" id="AP024702">
    <property type="protein sequence ID" value="BCX48852.1"/>
    <property type="molecule type" value="Genomic_DNA"/>
</dbReference>
<name>A0ABN6H5B4_9BACT</name>
<sequence>MSEEEEYRTSRLLNQLVDGSIAAEDFAALREDLLESPELRQHYYDLLAVDRMLGERYELPDYISVQANTMNDTWSDRRSRKAKIFGSIGAAAAALVIAGFVFHFIRQAPRPIPIEASADSSYQIDGAPARAGGPVPGELLSIERGVVSAKLNPYIEACFEGPAQVRILDSHGNVELVEGNGYFEISPGGKDFKVHCRGHVIRDIGTKFGVKHGADGFVEVHVNAGSVEITGPDGSVEPVESGGAVRFGTATDLRKIPLDSAGFVRSLPWERIIFHDDFESEGETPVSGRQPKIGGRWLVFDESSKTLIRDGVLDTSFGRRHMGAGCNPADASDLSPAYLMTFETAVPANLEDKPGGDGAAEFITLTSNTGVPFCSVAARVSSGHEWCIVDEQTDSWTAGSGAYAFKRRWLTLLYESWSGKVVLYEGQSPDGREIAATRIGKGHKVGSIAIQNGGQGDLALEELTVKVVAYTGKK</sequence>
<evidence type="ECO:0000313" key="3">
    <source>
        <dbReference type="EMBL" id="BCX48852.1"/>
    </source>
</evidence>
<dbReference type="RefSeq" id="WP_338685225.1">
    <property type="nucleotide sequence ID" value="NZ_AP024702.1"/>
</dbReference>
<keyword evidence="1" id="KW-0812">Transmembrane</keyword>
<dbReference type="InterPro" id="IPR006860">
    <property type="entry name" value="FecR"/>
</dbReference>
<evidence type="ECO:0000259" key="2">
    <source>
        <dbReference type="Pfam" id="PF04773"/>
    </source>
</evidence>
<reference evidence="3 4" key="1">
    <citation type="submission" date="2021-06" db="EMBL/GenBank/DDBJ databases">
        <title>Complete genome of Haloferula helveola possessing various polysaccharide degrading enzymes.</title>
        <authorList>
            <person name="Takami H."/>
            <person name="Huang C."/>
            <person name="Hamasaki K."/>
        </authorList>
    </citation>
    <scope>NUCLEOTIDE SEQUENCE [LARGE SCALE GENOMIC DNA]</scope>
    <source>
        <strain evidence="3 4">CN-1</strain>
    </source>
</reference>
<dbReference type="InterPro" id="IPR012373">
    <property type="entry name" value="Ferrdict_sens_TM"/>
</dbReference>
<evidence type="ECO:0000256" key="1">
    <source>
        <dbReference type="SAM" id="Phobius"/>
    </source>
</evidence>
<evidence type="ECO:0000313" key="4">
    <source>
        <dbReference type="Proteomes" id="UP001374893"/>
    </source>
</evidence>
<keyword evidence="1" id="KW-1133">Transmembrane helix</keyword>
<dbReference type="Proteomes" id="UP001374893">
    <property type="component" value="Chromosome"/>
</dbReference>
<organism evidence="3 4">
    <name type="scientific">Haloferula helveola</name>
    <dbReference type="NCBI Taxonomy" id="490095"/>
    <lineage>
        <taxon>Bacteria</taxon>
        <taxon>Pseudomonadati</taxon>
        <taxon>Verrucomicrobiota</taxon>
        <taxon>Verrucomicrobiia</taxon>
        <taxon>Verrucomicrobiales</taxon>
        <taxon>Verrucomicrobiaceae</taxon>
        <taxon>Haloferula</taxon>
    </lineage>
</organism>
<dbReference type="Pfam" id="PF04773">
    <property type="entry name" value="FecR"/>
    <property type="match status" value="1"/>
</dbReference>
<feature type="domain" description="FecR protein" evidence="2">
    <location>
        <begin position="170"/>
        <end position="228"/>
    </location>
</feature>